<comment type="similarity">
    <text evidence="1 4">Belongs to the GMC oxidoreductase family.</text>
</comment>
<evidence type="ECO:0000256" key="4">
    <source>
        <dbReference type="RuleBase" id="RU003968"/>
    </source>
</evidence>
<feature type="active site" description="Proton acceptor" evidence="2">
    <location>
        <position position="521"/>
    </location>
</feature>
<evidence type="ECO:0000256" key="1">
    <source>
        <dbReference type="ARBA" id="ARBA00010790"/>
    </source>
</evidence>
<dbReference type="PANTHER" id="PTHR11552:SF134">
    <property type="entry name" value="GLUCOSE-METHANOL-CHOLINE OXIDOREDUCTASE N-TERMINAL DOMAIN-CONTAINING PROTEIN"/>
    <property type="match status" value="1"/>
</dbReference>
<keyword evidence="4" id="KW-0285">Flavoprotein</keyword>
<dbReference type="Gene3D" id="3.30.560.10">
    <property type="entry name" value="Glucose Oxidase, domain 3"/>
    <property type="match status" value="1"/>
</dbReference>
<dbReference type="PANTHER" id="PTHR11552">
    <property type="entry name" value="GLUCOSE-METHANOL-CHOLINE GMC OXIDOREDUCTASE"/>
    <property type="match status" value="1"/>
</dbReference>
<dbReference type="GO" id="GO:0016614">
    <property type="term" value="F:oxidoreductase activity, acting on CH-OH group of donors"/>
    <property type="evidence" value="ECO:0007669"/>
    <property type="project" value="InterPro"/>
</dbReference>
<evidence type="ECO:0000313" key="8">
    <source>
        <dbReference type="Proteomes" id="UP000799777"/>
    </source>
</evidence>
<keyword evidence="8" id="KW-1185">Reference proteome</keyword>
<dbReference type="OrthoDB" id="269227at2759"/>
<comment type="cofactor">
    <cofactor evidence="3">
        <name>FAD</name>
        <dbReference type="ChEBI" id="CHEBI:57692"/>
    </cofactor>
</comment>
<feature type="active site" description="Proton donor" evidence="2">
    <location>
        <position position="477"/>
    </location>
</feature>
<name>A0A9P4HP69_9PLEO</name>
<dbReference type="PROSITE" id="PS00624">
    <property type="entry name" value="GMC_OXRED_2"/>
    <property type="match status" value="1"/>
</dbReference>
<dbReference type="Pfam" id="PF05199">
    <property type="entry name" value="GMC_oxred_C"/>
    <property type="match status" value="1"/>
</dbReference>
<dbReference type="Pfam" id="PF00732">
    <property type="entry name" value="GMC_oxred_N"/>
    <property type="match status" value="1"/>
</dbReference>
<evidence type="ECO:0000259" key="5">
    <source>
        <dbReference type="PROSITE" id="PS00623"/>
    </source>
</evidence>
<dbReference type="InterPro" id="IPR007867">
    <property type="entry name" value="GMC_OxRtase_C"/>
</dbReference>
<reference evidence="7" key="1">
    <citation type="journal article" date="2020" name="Stud. Mycol.">
        <title>101 Dothideomycetes genomes: a test case for predicting lifestyles and emergence of pathogens.</title>
        <authorList>
            <person name="Haridas S."/>
            <person name="Albert R."/>
            <person name="Binder M."/>
            <person name="Bloem J."/>
            <person name="Labutti K."/>
            <person name="Salamov A."/>
            <person name="Andreopoulos B."/>
            <person name="Baker S."/>
            <person name="Barry K."/>
            <person name="Bills G."/>
            <person name="Bluhm B."/>
            <person name="Cannon C."/>
            <person name="Castanera R."/>
            <person name="Culley D."/>
            <person name="Daum C."/>
            <person name="Ezra D."/>
            <person name="Gonzalez J."/>
            <person name="Henrissat B."/>
            <person name="Kuo A."/>
            <person name="Liang C."/>
            <person name="Lipzen A."/>
            <person name="Lutzoni F."/>
            <person name="Magnuson J."/>
            <person name="Mondo S."/>
            <person name="Nolan M."/>
            <person name="Ohm R."/>
            <person name="Pangilinan J."/>
            <person name="Park H.-J."/>
            <person name="Ramirez L."/>
            <person name="Alfaro M."/>
            <person name="Sun H."/>
            <person name="Tritt A."/>
            <person name="Yoshinaga Y."/>
            <person name="Zwiers L.-H."/>
            <person name="Turgeon B."/>
            <person name="Goodwin S."/>
            <person name="Spatafora J."/>
            <person name="Crous P."/>
            <person name="Grigoriev I."/>
        </authorList>
    </citation>
    <scope>NUCLEOTIDE SEQUENCE</scope>
    <source>
        <strain evidence="7">CBS 110217</strain>
    </source>
</reference>
<evidence type="ECO:0000256" key="2">
    <source>
        <dbReference type="PIRSR" id="PIRSR000137-1"/>
    </source>
</evidence>
<dbReference type="Gene3D" id="3.50.50.60">
    <property type="entry name" value="FAD/NAD(P)-binding domain"/>
    <property type="match status" value="1"/>
</dbReference>
<sequence>MTSRDLESDVFDFIIVGAGPAGAALSSRLASYLPTHSILLLEAGPPSDSTPQALYDRYTAFRTPGLNYGYQTTPQAALNNQVIDYSRGKGLGGTSLINFAIWNRGARDDYDEWARLVGDEKFAWKNVKPIYDSIENFHNPGYEDAKSKYVRIEDEAHGQEGLVSVEFAQRCEEHLPDLMSGIEEFGWKINRDVNSGDPIGVGFTPATAREGARVTAMTAYLGDVPANLKIRTGVQVARVLFDGKKAVGVESVDGEKIFGSKEVILSAGALDTPKVLLLSGVGPASELQALDIPVVQDLAGVGRNLQDHCHYPISAVLKEGTGPLSYVNNSYVLGFLKDVALYDTDEFRSLAPETKVHLQKGTVPCWELGTGVPKLGPPPPGPPRQYLTSIGVLMNPQSRGVVSLRSADPREPALFDPKVMSHPYDRKVLITAGKRILEFMKTPSIAKTIEGPANMPASESDEDILAFIKQNLKSTWHMSCTCKMGSEEDESAVVNSDFAVKKVQGLRVVDLSVLPALVNAHPVGAGYLMGEMVARVFAALYQV</sequence>
<dbReference type="SUPFAM" id="SSF51905">
    <property type="entry name" value="FAD/NAD(P)-binding domain"/>
    <property type="match status" value="1"/>
</dbReference>
<dbReference type="PROSITE" id="PS00623">
    <property type="entry name" value="GMC_OXRED_1"/>
    <property type="match status" value="1"/>
</dbReference>
<evidence type="ECO:0000313" key="7">
    <source>
        <dbReference type="EMBL" id="KAF2036546.1"/>
    </source>
</evidence>
<dbReference type="Proteomes" id="UP000799777">
    <property type="component" value="Unassembled WGS sequence"/>
</dbReference>
<evidence type="ECO:0000259" key="6">
    <source>
        <dbReference type="PROSITE" id="PS00624"/>
    </source>
</evidence>
<dbReference type="AlphaFoldDB" id="A0A9P4HP69"/>
<evidence type="ECO:0000256" key="3">
    <source>
        <dbReference type="PIRSR" id="PIRSR000137-2"/>
    </source>
</evidence>
<feature type="binding site" evidence="3">
    <location>
        <begin position="476"/>
        <end position="477"/>
    </location>
    <ligand>
        <name>FAD</name>
        <dbReference type="ChEBI" id="CHEBI:57692"/>
    </ligand>
</feature>
<dbReference type="InterPro" id="IPR036188">
    <property type="entry name" value="FAD/NAD-bd_sf"/>
</dbReference>
<dbReference type="PIRSF" id="PIRSF000137">
    <property type="entry name" value="Alcohol_oxidase"/>
    <property type="match status" value="1"/>
</dbReference>
<proteinExistence type="inferred from homology"/>
<comment type="caution">
    <text evidence="7">The sequence shown here is derived from an EMBL/GenBank/DDBJ whole genome shotgun (WGS) entry which is preliminary data.</text>
</comment>
<dbReference type="EMBL" id="ML978154">
    <property type="protein sequence ID" value="KAF2036546.1"/>
    <property type="molecule type" value="Genomic_DNA"/>
</dbReference>
<dbReference type="InterPro" id="IPR012132">
    <property type="entry name" value="GMC_OxRdtase"/>
</dbReference>
<gene>
    <name evidence="7" type="ORF">EK21DRAFT_52128</name>
</gene>
<organism evidence="7 8">
    <name type="scientific">Setomelanomma holmii</name>
    <dbReference type="NCBI Taxonomy" id="210430"/>
    <lineage>
        <taxon>Eukaryota</taxon>
        <taxon>Fungi</taxon>
        <taxon>Dikarya</taxon>
        <taxon>Ascomycota</taxon>
        <taxon>Pezizomycotina</taxon>
        <taxon>Dothideomycetes</taxon>
        <taxon>Pleosporomycetidae</taxon>
        <taxon>Pleosporales</taxon>
        <taxon>Pleosporineae</taxon>
        <taxon>Phaeosphaeriaceae</taxon>
        <taxon>Setomelanomma</taxon>
    </lineage>
</organism>
<feature type="binding site" evidence="3">
    <location>
        <position position="236"/>
    </location>
    <ligand>
        <name>FAD</name>
        <dbReference type="ChEBI" id="CHEBI:57692"/>
    </ligand>
</feature>
<accession>A0A9P4HP69</accession>
<dbReference type="GO" id="GO:0050660">
    <property type="term" value="F:flavin adenine dinucleotide binding"/>
    <property type="evidence" value="ECO:0007669"/>
    <property type="project" value="InterPro"/>
</dbReference>
<feature type="binding site" evidence="3">
    <location>
        <position position="94"/>
    </location>
    <ligand>
        <name>FAD</name>
        <dbReference type="ChEBI" id="CHEBI:57692"/>
    </ligand>
</feature>
<feature type="domain" description="Glucose-methanol-choline oxidoreductase N-terminal" evidence="5">
    <location>
        <begin position="88"/>
        <end position="111"/>
    </location>
</feature>
<feature type="domain" description="Glucose-methanol-choline oxidoreductase N-terminal" evidence="6">
    <location>
        <begin position="268"/>
        <end position="282"/>
    </location>
</feature>
<dbReference type="SUPFAM" id="SSF54373">
    <property type="entry name" value="FAD-linked reductases, C-terminal domain"/>
    <property type="match status" value="1"/>
</dbReference>
<protein>
    <submittedName>
        <fullName evidence="7">Glucose-methanol-choline oxidoreductase</fullName>
    </submittedName>
</protein>
<keyword evidence="3 4" id="KW-0274">FAD</keyword>
<dbReference type="InterPro" id="IPR000172">
    <property type="entry name" value="GMC_OxRdtase_N"/>
</dbReference>